<dbReference type="EMBL" id="CAAALY010088112">
    <property type="protein sequence ID" value="VEL27568.1"/>
    <property type="molecule type" value="Genomic_DNA"/>
</dbReference>
<reference evidence="1" key="1">
    <citation type="submission" date="2018-11" db="EMBL/GenBank/DDBJ databases">
        <authorList>
            <consortium name="Pathogen Informatics"/>
        </authorList>
    </citation>
    <scope>NUCLEOTIDE SEQUENCE</scope>
</reference>
<name>A0A3S5FEU5_9PLAT</name>
<gene>
    <name evidence="1" type="ORF">PXEA_LOCUS21008</name>
</gene>
<dbReference type="AlphaFoldDB" id="A0A3S5FEU5"/>
<organism evidence="1 2">
    <name type="scientific">Protopolystoma xenopodis</name>
    <dbReference type="NCBI Taxonomy" id="117903"/>
    <lineage>
        <taxon>Eukaryota</taxon>
        <taxon>Metazoa</taxon>
        <taxon>Spiralia</taxon>
        <taxon>Lophotrochozoa</taxon>
        <taxon>Platyhelminthes</taxon>
        <taxon>Monogenea</taxon>
        <taxon>Polyopisthocotylea</taxon>
        <taxon>Polystomatidea</taxon>
        <taxon>Polystomatidae</taxon>
        <taxon>Protopolystoma</taxon>
    </lineage>
</organism>
<protein>
    <submittedName>
        <fullName evidence="1">Uncharacterized protein</fullName>
    </submittedName>
</protein>
<accession>A0A3S5FEU5</accession>
<comment type="caution">
    <text evidence="1">The sequence shown here is derived from an EMBL/GenBank/DDBJ whole genome shotgun (WGS) entry which is preliminary data.</text>
</comment>
<proteinExistence type="predicted"/>
<dbReference type="Proteomes" id="UP000784294">
    <property type="component" value="Unassembled WGS sequence"/>
</dbReference>
<sequence>MVGALTHAGQAICRGVCPRGALMGICVFSCSSDRVYSPDWREAEWILVTRNTFVLESRSCLVRKHREDRMVNSETRT</sequence>
<evidence type="ECO:0000313" key="2">
    <source>
        <dbReference type="Proteomes" id="UP000784294"/>
    </source>
</evidence>
<evidence type="ECO:0000313" key="1">
    <source>
        <dbReference type="EMBL" id="VEL27568.1"/>
    </source>
</evidence>
<keyword evidence="2" id="KW-1185">Reference proteome</keyword>